<reference evidence="1 2" key="1">
    <citation type="submission" date="2018-04" db="EMBL/GenBank/DDBJ databases">
        <title>Brenneria corticis sp.nov.</title>
        <authorList>
            <person name="Li Y."/>
        </authorList>
    </citation>
    <scope>NUCLEOTIDE SEQUENCE [LARGE SCALE GENOMIC DNA]</scope>
    <source>
        <strain evidence="1 2">LMG 27715</strain>
    </source>
</reference>
<evidence type="ECO:0000313" key="1">
    <source>
        <dbReference type="EMBL" id="PWC11995.1"/>
    </source>
</evidence>
<dbReference type="Pfam" id="PF13557">
    <property type="entry name" value="Phenol_MetA_deg"/>
    <property type="match status" value="1"/>
</dbReference>
<keyword evidence="2" id="KW-1185">Reference proteome</keyword>
<dbReference type="EMBL" id="QDKJ01000008">
    <property type="protein sequence ID" value="PWC11995.1"/>
    <property type="molecule type" value="Genomic_DNA"/>
</dbReference>
<dbReference type="OrthoDB" id="8639774at2"/>
<dbReference type="InterPro" id="IPR025737">
    <property type="entry name" value="FApF"/>
</dbReference>
<evidence type="ECO:0008006" key="3">
    <source>
        <dbReference type="Google" id="ProtNLM"/>
    </source>
</evidence>
<evidence type="ECO:0000313" key="2">
    <source>
        <dbReference type="Proteomes" id="UP000245138"/>
    </source>
</evidence>
<dbReference type="AlphaFoldDB" id="A0A2U1TRI1"/>
<comment type="caution">
    <text evidence="1">The sequence shown here is derived from an EMBL/GenBank/DDBJ whole genome shotgun (WGS) entry which is preliminary data.</text>
</comment>
<accession>A0A2U1TRI1</accession>
<name>A0A2U1TRI1_9GAMM</name>
<sequence>MGSQGSPSCITCTGGIMNNINQLISVTLLTAAVMAAPAVYGVENVTPLQPGATTGNAAGMLPPDGLYFSFASSYETGFLRDENGDKAQTPGGNVKLKVNSSAASLLWVPGWEVMGARYGLSVTQPYRTIRVKTDNGISTSTDSYDGLLNTTLTPLMLSWDLGGGLFMGFGAGISLKNGKFEYQYSEAAGRNVMLGNSTANNFYIFQPNLAFTYLRDDWAFTLNNIFNINTRNKTTEYQTGHIYYLDATAAKTMDNWTLGVIGNYTRQISNDEIKGQKVAGTPGLHTQGKRTEYAALGPLVGYNFGSFAVSGRLQFSLFAKNDVDMSILQLGVTIPLQ</sequence>
<proteinExistence type="predicted"/>
<dbReference type="Proteomes" id="UP000245138">
    <property type="component" value="Unassembled WGS sequence"/>
</dbReference>
<protein>
    <recommendedName>
        <fullName evidence="3">Transporter</fullName>
    </recommendedName>
</protein>
<gene>
    <name evidence="1" type="ORF">B4923_11850</name>
</gene>
<organism evidence="1 2">
    <name type="scientific">Brenneria roseae subsp. americana</name>
    <dbReference type="NCBI Taxonomy" id="1508507"/>
    <lineage>
        <taxon>Bacteria</taxon>
        <taxon>Pseudomonadati</taxon>
        <taxon>Pseudomonadota</taxon>
        <taxon>Gammaproteobacteria</taxon>
        <taxon>Enterobacterales</taxon>
        <taxon>Pectobacteriaceae</taxon>
        <taxon>Brenneria</taxon>
    </lineage>
</organism>